<sequence>MYAKTCTLSLIVVLISLLATSVYSQSVSLGIDGNDDDWINWVNNSGELWVSPAGRGCYAPSVSRTVWLCCNQTGYPRICQIIWRDDVTGSSDDIDTMRLYIDQTNIYIYTNITNPATYRYGWFNISLGDNTISVRYLLWWWGTWHVSIRVYVNNVDRTISTSIGTRYSNNILGLELCIPRNFLMNLQGDIEFSGLTYVRTRRRPSVHDYVEVTVDSNTYTYVVLGVSSIGIEYGFIGSTDKPIPISEPGILVGFTVLLTLVLVIASLSSRYRF</sequence>
<reference evidence="3" key="1">
    <citation type="journal article" date="2020" name="mSystems">
        <title>Genome- and Community-Level Interaction Insights into Carbon Utilization and Element Cycling Functions of Hydrothermarchaeota in Hydrothermal Sediment.</title>
        <authorList>
            <person name="Zhou Z."/>
            <person name="Liu Y."/>
            <person name="Xu W."/>
            <person name="Pan J."/>
            <person name="Luo Z.H."/>
            <person name="Li M."/>
        </authorList>
    </citation>
    <scope>NUCLEOTIDE SEQUENCE [LARGE SCALE GENOMIC DNA]</scope>
    <source>
        <strain evidence="2">SpSt-629</strain>
        <strain evidence="3">SpSt-688</strain>
    </source>
</reference>
<comment type="caution">
    <text evidence="3">The sequence shown here is derived from an EMBL/GenBank/DDBJ whole genome shotgun (WGS) entry which is preliminary data.</text>
</comment>
<evidence type="ECO:0000256" key="1">
    <source>
        <dbReference type="SAM" id="Phobius"/>
    </source>
</evidence>
<evidence type="ECO:0000313" key="2">
    <source>
        <dbReference type="EMBL" id="HFQ78954.1"/>
    </source>
</evidence>
<dbReference type="EMBL" id="DTAU01000091">
    <property type="protein sequence ID" value="HFQ78954.1"/>
    <property type="molecule type" value="Genomic_DNA"/>
</dbReference>
<keyword evidence="1" id="KW-0472">Membrane</keyword>
<accession>A0A7J3MYK8</accession>
<organism evidence="3">
    <name type="scientific">Ignisphaera aggregans</name>
    <dbReference type="NCBI Taxonomy" id="334771"/>
    <lineage>
        <taxon>Archaea</taxon>
        <taxon>Thermoproteota</taxon>
        <taxon>Thermoprotei</taxon>
        <taxon>Desulfurococcales</taxon>
        <taxon>Desulfurococcaceae</taxon>
        <taxon>Ignisphaera</taxon>
    </lineage>
</organism>
<name>A0A7J3MYK8_9CREN</name>
<keyword evidence="1" id="KW-1133">Transmembrane helix</keyword>
<feature type="transmembrane region" description="Helical" evidence="1">
    <location>
        <begin position="249"/>
        <end position="267"/>
    </location>
</feature>
<gene>
    <name evidence="2" type="ORF">ENT99_04540</name>
    <name evidence="3" type="ORF">ENU64_03915</name>
</gene>
<proteinExistence type="predicted"/>
<protein>
    <submittedName>
        <fullName evidence="3">Uncharacterized protein</fullName>
    </submittedName>
</protein>
<dbReference type="EMBL" id="DTDH01000118">
    <property type="protein sequence ID" value="HGT98556.1"/>
    <property type="molecule type" value="Genomic_DNA"/>
</dbReference>
<dbReference type="AlphaFoldDB" id="A0A7J3MYK8"/>
<evidence type="ECO:0000313" key="3">
    <source>
        <dbReference type="EMBL" id="HGT98556.1"/>
    </source>
</evidence>
<keyword evidence="1" id="KW-0812">Transmembrane</keyword>